<sequence length="99" mass="10755">MFGSVAFEPHLASKLSQLYAVVLGASQETEDVKLQPLSQGDLGELFHQLVPAINAHMGALGARRAVSQERLHQLLSEAVSQAQRFEDAEQMNADALRGQ</sequence>
<reference evidence="1 2" key="1">
    <citation type="submission" date="2023-07" db="EMBL/GenBank/DDBJ databases">
        <title>Sequencing the genomes of 1000 actinobacteria strains.</title>
        <authorList>
            <person name="Klenk H.-P."/>
        </authorList>
    </citation>
    <scope>NUCLEOTIDE SEQUENCE [LARGE SCALE GENOMIC DNA]</scope>
    <source>
        <strain evidence="1 2">DSM 44508</strain>
    </source>
</reference>
<dbReference type="EMBL" id="JAVDYF010000001">
    <property type="protein sequence ID" value="MDR7354736.1"/>
    <property type="molecule type" value="Genomic_DNA"/>
</dbReference>
<dbReference type="RefSeq" id="WP_277104655.1">
    <property type="nucleotide sequence ID" value="NZ_BAAAJS010000049.1"/>
</dbReference>
<gene>
    <name evidence="1" type="ORF">J2S37_001274</name>
</gene>
<accession>A0ABU2B7Z8</accession>
<dbReference type="Proteomes" id="UP001183619">
    <property type="component" value="Unassembled WGS sequence"/>
</dbReference>
<protein>
    <submittedName>
        <fullName evidence="1">Uncharacterized protein</fullName>
    </submittedName>
</protein>
<evidence type="ECO:0000313" key="1">
    <source>
        <dbReference type="EMBL" id="MDR7354736.1"/>
    </source>
</evidence>
<organism evidence="1 2">
    <name type="scientific">Corynebacterium felinum</name>
    <dbReference type="NCBI Taxonomy" id="131318"/>
    <lineage>
        <taxon>Bacteria</taxon>
        <taxon>Bacillati</taxon>
        <taxon>Actinomycetota</taxon>
        <taxon>Actinomycetes</taxon>
        <taxon>Mycobacteriales</taxon>
        <taxon>Corynebacteriaceae</taxon>
        <taxon>Corynebacterium</taxon>
    </lineage>
</organism>
<comment type="caution">
    <text evidence="1">The sequence shown here is derived from an EMBL/GenBank/DDBJ whole genome shotgun (WGS) entry which is preliminary data.</text>
</comment>
<proteinExistence type="predicted"/>
<name>A0ABU2B7Z8_9CORY</name>
<keyword evidence="2" id="KW-1185">Reference proteome</keyword>
<evidence type="ECO:0000313" key="2">
    <source>
        <dbReference type="Proteomes" id="UP001183619"/>
    </source>
</evidence>